<comment type="caution">
    <text evidence="1">The sequence shown here is derived from an EMBL/GenBank/DDBJ whole genome shotgun (WGS) entry which is preliminary data.</text>
</comment>
<dbReference type="Proteomes" id="UP001589710">
    <property type="component" value="Unassembled WGS sequence"/>
</dbReference>
<dbReference type="EMBL" id="JBHMCG010000161">
    <property type="protein sequence ID" value="MFB9578034.1"/>
    <property type="molecule type" value="Genomic_DNA"/>
</dbReference>
<organism evidence="1 2">
    <name type="scientific">Streptomyces yanii</name>
    <dbReference type="NCBI Taxonomy" id="78510"/>
    <lineage>
        <taxon>Bacteria</taxon>
        <taxon>Bacillati</taxon>
        <taxon>Actinomycetota</taxon>
        <taxon>Actinomycetes</taxon>
        <taxon>Kitasatosporales</taxon>
        <taxon>Streptomycetaceae</taxon>
        <taxon>Streptomyces</taxon>
    </lineage>
</organism>
<gene>
    <name evidence="1" type="ORF">ACFFTL_38650</name>
</gene>
<reference evidence="1 2" key="1">
    <citation type="submission" date="2024-09" db="EMBL/GenBank/DDBJ databases">
        <authorList>
            <person name="Sun Q."/>
            <person name="Mori K."/>
        </authorList>
    </citation>
    <scope>NUCLEOTIDE SEQUENCE [LARGE SCALE GENOMIC DNA]</scope>
    <source>
        <strain evidence="1 2">JCM 3331</strain>
    </source>
</reference>
<proteinExistence type="predicted"/>
<dbReference type="RefSeq" id="WP_345511398.1">
    <property type="nucleotide sequence ID" value="NZ_BAAAXD010000011.1"/>
</dbReference>
<keyword evidence="2" id="KW-1185">Reference proteome</keyword>
<sequence length="81" mass="8790">MKDEIVGAHVLRTRLTGLTLRESTRVDTAEQVALLDRNRAHPVSADAYEEESTGDRAWVGRHLADVPGAVPCGAECGRTAY</sequence>
<evidence type="ECO:0000313" key="2">
    <source>
        <dbReference type="Proteomes" id="UP001589710"/>
    </source>
</evidence>
<protein>
    <submittedName>
        <fullName evidence="1">Uncharacterized protein</fullName>
    </submittedName>
</protein>
<accession>A0ABV5RMC4</accession>
<name>A0ABV5RMC4_9ACTN</name>
<evidence type="ECO:0000313" key="1">
    <source>
        <dbReference type="EMBL" id="MFB9578034.1"/>
    </source>
</evidence>